<dbReference type="RefSeq" id="WP_051527482.1">
    <property type="nucleotide sequence ID" value="NZ_JBHLZN010000002.1"/>
</dbReference>
<comment type="similarity">
    <text evidence="3">Belongs to the HAD-like hydrolase superfamily. SerB family.</text>
</comment>
<gene>
    <name evidence="15" type="primary">serB</name>
    <name evidence="15" type="ORF">ACFFLH_08780</name>
</gene>
<proteinExistence type="inferred from homology"/>
<dbReference type="CDD" id="cd07500">
    <property type="entry name" value="HAD_PSP"/>
    <property type="match status" value="1"/>
</dbReference>
<dbReference type="SFLD" id="SFLDF00029">
    <property type="entry name" value="phosphoserine_phosphatase"/>
    <property type="match status" value="1"/>
</dbReference>
<dbReference type="InterPro" id="IPR050582">
    <property type="entry name" value="HAD-like_SerB"/>
</dbReference>
<dbReference type="NCBIfam" id="TIGR01488">
    <property type="entry name" value="HAD-SF-IB"/>
    <property type="match status" value="1"/>
</dbReference>
<keyword evidence="9" id="KW-0460">Magnesium</keyword>
<dbReference type="GO" id="GO:0016787">
    <property type="term" value="F:hydrolase activity"/>
    <property type="evidence" value="ECO:0007669"/>
    <property type="project" value="UniProtKB-KW"/>
</dbReference>
<dbReference type="SFLD" id="SFLDG01136">
    <property type="entry name" value="C1.6:_Phosphoserine_Phosphatas"/>
    <property type="match status" value="1"/>
</dbReference>
<accession>A0ABV5ZB57</accession>
<dbReference type="InterPro" id="IPR004469">
    <property type="entry name" value="PSP"/>
</dbReference>
<name>A0ABV5ZB57_9GAMM</name>
<sequence>MSGPLEADMLGWLTRHLSDQAEWGQVEQSWQGDRQLLRFQLPVAAERALEAAVLEEGWQWQISDARQQQPFRARLTLIGQALTPAHLAEVALLIRQHGWQPQQLQQKSLSLQPREGLACVEWLLAGEGNEDSLREQALAFATRTGLELVLQQASAFYGLRRLICFDMDSTLIKAEVIDELAKEAGIGEQVAAITEEAMQGHIDFKESFRRRMALLNGLDESVLQGVAARLQLMDGAEKLISTLKRMGFKVAILSGGFTYFAQYLQQRLGIDFVYANLLELEQGKLTGRAVEPIVDATRKAELLQQLAAQEGLCLEQTVAVGDGANDLQMLAKAGIGVAFRAKPLVRASARQSISTLGLDAILYLLGYEESLEAGLATGTPAA</sequence>
<evidence type="ECO:0000256" key="2">
    <source>
        <dbReference type="ARBA" id="ARBA00005135"/>
    </source>
</evidence>
<evidence type="ECO:0000256" key="3">
    <source>
        <dbReference type="ARBA" id="ARBA00009184"/>
    </source>
</evidence>
<dbReference type="SUPFAM" id="SSF56784">
    <property type="entry name" value="HAD-like"/>
    <property type="match status" value="1"/>
</dbReference>
<dbReference type="PANTHER" id="PTHR43344">
    <property type="entry name" value="PHOSPHOSERINE PHOSPHATASE"/>
    <property type="match status" value="1"/>
</dbReference>
<evidence type="ECO:0000256" key="6">
    <source>
        <dbReference type="ARBA" id="ARBA00022605"/>
    </source>
</evidence>
<dbReference type="InterPro" id="IPR036412">
    <property type="entry name" value="HAD-like_sf"/>
</dbReference>
<keyword evidence="7" id="KW-0479">Metal-binding</keyword>
<dbReference type="SFLD" id="SFLDG01137">
    <property type="entry name" value="C1.6.1:_Phosphoserine_Phosphat"/>
    <property type="match status" value="1"/>
</dbReference>
<keyword evidence="8 15" id="KW-0378">Hydrolase</keyword>
<feature type="domain" description="Rhodanese" evidence="14">
    <location>
        <begin position="236"/>
        <end position="269"/>
    </location>
</feature>
<keyword evidence="16" id="KW-1185">Reference proteome</keyword>
<evidence type="ECO:0000256" key="12">
    <source>
        <dbReference type="ARBA" id="ARBA00048138"/>
    </source>
</evidence>
<organism evidence="15 16">
    <name type="scientific">Balneatrix alpica</name>
    <dbReference type="NCBI Taxonomy" id="75684"/>
    <lineage>
        <taxon>Bacteria</taxon>
        <taxon>Pseudomonadati</taxon>
        <taxon>Pseudomonadota</taxon>
        <taxon>Gammaproteobacteria</taxon>
        <taxon>Oceanospirillales</taxon>
        <taxon>Balneatrichaceae</taxon>
        <taxon>Balneatrix</taxon>
    </lineage>
</organism>
<protein>
    <recommendedName>
        <fullName evidence="5">Phosphoserine phosphatase</fullName>
        <ecNumber evidence="4">3.1.3.3</ecNumber>
    </recommendedName>
    <alternativeName>
        <fullName evidence="11">O-phosphoserine phosphohydrolase</fullName>
    </alternativeName>
</protein>
<evidence type="ECO:0000256" key="10">
    <source>
        <dbReference type="ARBA" id="ARBA00023299"/>
    </source>
</evidence>
<keyword evidence="10" id="KW-0718">Serine biosynthesis</keyword>
<comment type="cofactor">
    <cofactor evidence="1">
        <name>Mg(2+)</name>
        <dbReference type="ChEBI" id="CHEBI:18420"/>
    </cofactor>
</comment>
<comment type="pathway">
    <text evidence="2">Amino-acid biosynthesis; L-serine biosynthesis; L-serine from 3-phospho-D-glycerate: step 3/3.</text>
</comment>
<evidence type="ECO:0000256" key="8">
    <source>
        <dbReference type="ARBA" id="ARBA00022801"/>
    </source>
</evidence>
<dbReference type="EMBL" id="JBHLZN010000002">
    <property type="protein sequence ID" value="MFB9886502.1"/>
    <property type="molecule type" value="Genomic_DNA"/>
</dbReference>
<comment type="caution">
    <text evidence="15">The sequence shown here is derived from an EMBL/GenBank/DDBJ whole genome shotgun (WGS) entry which is preliminary data.</text>
</comment>
<dbReference type="PANTHER" id="PTHR43344:SF2">
    <property type="entry name" value="PHOSPHOSERINE PHOSPHATASE"/>
    <property type="match status" value="1"/>
</dbReference>
<dbReference type="InterPro" id="IPR023214">
    <property type="entry name" value="HAD_sf"/>
</dbReference>
<evidence type="ECO:0000256" key="11">
    <source>
        <dbReference type="ARBA" id="ARBA00031693"/>
    </source>
</evidence>
<comment type="catalytic activity">
    <reaction evidence="12">
        <text>O-phospho-L-serine + H2O = L-serine + phosphate</text>
        <dbReference type="Rhea" id="RHEA:21208"/>
        <dbReference type="ChEBI" id="CHEBI:15377"/>
        <dbReference type="ChEBI" id="CHEBI:33384"/>
        <dbReference type="ChEBI" id="CHEBI:43474"/>
        <dbReference type="ChEBI" id="CHEBI:57524"/>
        <dbReference type="EC" id="3.1.3.3"/>
    </reaction>
</comment>
<evidence type="ECO:0000256" key="7">
    <source>
        <dbReference type="ARBA" id="ARBA00022723"/>
    </source>
</evidence>
<dbReference type="InterPro" id="IPR001763">
    <property type="entry name" value="Rhodanese-like_dom"/>
</dbReference>
<evidence type="ECO:0000256" key="1">
    <source>
        <dbReference type="ARBA" id="ARBA00001946"/>
    </source>
</evidence>
<dbReference type="SFLD" id="SFLDS00003">
    <property type="entry name" value="Haloacid_Dehalogenase"/>
    <property type="match status" value="1"/>
</dbReference>
<comment type="catalytic activity">
    <reaction evidence="13">
        <text>O-phospho-D-serine + H2O = D-serine + phosphate</text>
        <dbReference type="Rhea" id="RHEA:24873"/>
        <dbReference type="ChEBI" id="CHEBI:15377"/>
        <dbReference type="ChEBI" id="CHEBI:35247"/>
        <dbReference type="ChEBI" id="CHEBI:43474"/>
        <dbReference type="ChEBI" id="CHEBI:58680"/>
        <dbReference type="EC" id="3.1.3.3"/>
    </reaction>
</comment>
<evidence type="ECO:0000256" key="4">
    <source>
        <dbReference type="ARBA" id="ARBA00012640"/>
    </source>
</evidence>
<dbReference type="Pfam" id="PF00702">
    <property type="entry name" value="Hydrolase"/>
    <property type="match status" value="1"/>
</dbReference>
<evidence type="ECO:0000259" key="14">
    <source>
        <dbReference type="PROSITE" id="PS50206"/>
    </source>
</evidence>
<evidence type="ECO:0000313" key="16">
    <source>
        <dbReference type="Proteomes" id="UP001589628"/>
    </source>
</evidence>
<keyword evidence="6" id="KW-0028">Amino-acid biosynthesis</keyword>
<dbReference type="EC" id="3.1.3.3" evidence="4"/>
<evidence type="ECO:0000256" key="9">
    <source>
        <dbReference type="ARBA" id="ARBA00022842"/>
    </source>
</evidence>
<dbReference type="Proteomes" id="UP001589628">
    <property type="component" value="Unassembled WGS sequence"/>
</dbReference>
<dbReference type="NCBIfam" id="TIGR00338">
    <property type="entry name" value="serB"/>
    <property type="match status" value="1"/>
</dbReference>
<evidence type="ECO:0000313" key="15">
    <source>
        <dbReference type="EMBL" id="MFB9886502.1"/>
    </source>
</evidence>
<evidence type="ECO:0000256" key="5">
    <source>
        <dbReference type="ARBA" id="ARBA00015196"/>
    </source>
</evidence>
<dbReference type="Gene3D" id="3.40.50.1000">
    <property type="entry name" value="HAD superfamily/HAD-like"/>
    <property type="match status" value="1"/>
</dbReference>
<reference evidence="15 16" key="1">
    <citation type="submission" date="2024-09" db="EMBL/GenBank/DDBJ databases">
        <authorList>
            <person name="Sun Q."/>
            <person name="Mori K."/>
        </authorList>
    </citation>
    <scope>NUCLEOTIDE SEQUENCE [LARGE SCALE GENOMIC DNA]</scope>
    <source>
        <strain evidence="15 16">ATCC 51285</strain>
    </source>
</reference>
<dbReference type="PROSITE" id="PS50206">
    <property type="entry name" value="RHODANESE_3"/>
    <property type="match status" value="1"/>
</dbReference>
<evidence type="ECO:0000256" key="13">
    <source>
        <dbReference type="ARBA" id="ARBA00048523"/>
    </source>
</evidence>